<gene>
    <name evidence="1" type="ORF">Back11_06540</name>
</gene>
<name>A0A3G9J8D7_9BACL</name>
<dbReference type="KEGG" id="pbk:Back11_06540"/>
<keyword evidence="2" id="KW-1185">Reference proteome</keyword>
<evidence type="ECO:0000313" key="2">
    <source>
        <dbReference type="Proteomes" id="UP000275368"/>
    </source>
</evidence>
<proteinExistence type="predicted"/>
<dbReference type="AlphaFoldDB" id="A0A3G9J8D7"/>
<dbReference type="Proteomes" id="UP000275368">
    <property type="component" value="Chromosome"/>
</dbReference>
<protein>
    <submittedName>
        <fullName evidence="1">Uncharacterized protein</fullName>
    </submittedName>
</protein>
<accession>A0A3G9J8D7</accession>
<dbReference type="EMBL" id="AP019308">
    <property type="protein sequence ID" value="BBH19309.1"/>
    <property type="molecule type" value="Genomic_DNA"/>
</dbReference>
<reference evidence="1 2" key="1">
    <citation type="submission" date="2018-11" db="EMBL/GenBank/DDBJ databases">
        <title>Complete genome sequence of Paenibacillus baekrokdamisoli strain KCTC 33723.</title>
        <authorList>
            <person name="Kang S.W."/>
            <person name="Lee K.C."/>
            <person name="Kim K.K."/>
            <person name="Kim J.S."/>
            <person name="Kim D.S."/>
            <person name="Ko S.H."/>
            <person name="Yang S.H."/>
            <person name="Lee J.S."/>
        </authorList>
    </citation>
    <scope>NUCLEOTIDE SEQUENCE [LARGE SCALE GENOMIC DNA]</scope>
    <source>
        <strain evidence="1 2">KCTC 33723</strain>
    </source>
</reference>
<sequence>MICPTCTYTETNEEPDDLSNDIRGMYRTRICGIRGKSRGTVYQKSIVCLADLSNSWTHFYVPAAFA</sequence>
<organism evidence="1 2">
    <name type="scientific">Paenibacillus baekrokdamisoli</name>
    <dbReference type="NCBI Taxonomy" id="1712516"/>
    <lineage>
        <taxon>Bacteria</taxon>
        <taxon>Bacillati</taxon>
        <taxon>Bacillota</taxon>
        <taxon>Bacilli</taxon>
        <taxon>Bacillales</taxon>
        <taxon>Paenibacillaceae</taxon>
        <taxon>Paenibacillus</taxon>
    </lineage>
</organism>
<evidence type="ECO:0000313" key="1">
    <source>
        <dbReference type="EMBL" id="BBH19309.1"/>
    </source>
</evidence>